<evidence type="ECO:0000313" key="3">
    <source>
        <dbReference type="Proteomes" id="UP001213664"/>
    </source>
</evidence>
<feature type="transmembrane region" description="Helical" evidence="1">
    <location>
        <begin position="384"/>
        <end position="407"/>
    </location>
</feature>
<feature type="transmembrane region" description="Helical" evidence="1">
    <location>
        <begin position="150"/>
        <end position="172"/>
    </location>
</feature>
<keyword evidence="1" id="KW-0812">Transmembrane</keyword>
<dbReference type="InterPro" id="IPR005625">
    <property type="entry name" value="PepSY-ass_TM"/>
</dbReference>
<feature type="transmembrane region" description="Helical" evidence="1">
    <location>
        <begin position="30"/>
        <end position="52"/>
    </location>
</feature>
<reference evidence="2" key="1">
    <citation type="submission" date="2023-03" db="EMBL/GenBank/DDBJ databases">
        <title>Andean soil-derived lignocellulolytic bacterial consortium as a source of novel taxa and putative plastic-active enzymes.</title>
        <authorList>
            <person name="Diaz-Garcia L."/>
            <person name="Chuvochina M."/>
            <person name="Feuerriegel G."/>
            <person name="Bunk B."/>
            <person name="Sproer C."/>
            <person name="Streit W.R."/>
            <person name="Rodriguez L.M."/>
            <person name="Overmann J."/>
            <person name="Jimenez D.J."/>
        </authorList>
    </citation>
    <scope>NUCLEOTIDE SEQUENCE</scope>
    <source>
        <strain evidence="2">MAG 833</strain>
    </source>
</reference>
<keyword evidence="1" id="KW-1133">Transmembrane helix</keyword>
<evidence type="ECO:0000256" key="1">
    <source>
        <dbReference type="SAM" id="Phobius"/>
    </source>
</evidence>
<dbReference type="Pfam" id="PF03929">
    <property type="entry name" value="PepSY_TM"/>
    <property type="match status" value="1"/>
</dbReference>
<feature type="transmembrane region" description="Helical" evidence="1">
    <location>
        <begin position="419"/>
        <end position="439"/>
    </location>
</feature>
<proteinExistence type="predicted"/>
<name>A0AAJ5WUI2_9CAUL</name>
<feature type="transmembrane region" description="Helical" evidence="1">
    <location>
        <begin position="200"/>
        <end position="233"/>
    </location>
</feature>
<accession>A0AAJ5WUI2</accession>
<dbReference type="Proteomes" id="UP001213664">
    <property type="component" value="Chromosome"/>
</dbReference>
<dbReference type="AlphaFoldDB" id="A0AAJ5WUI2"/>
<dbReference type="EMBL" id="CP119326">
    <property type="protein sequence ID" value="WEK38486.1"/>
    <property type="molecule type" value="Genomic_DNA"/>
</dbReference>
<evidence type="ECO:0000313" key="2">
    <source>
        <dbReference type="EMBL" id="WEK38486.1"/>
    </source>
</evidence>
<feature type="transmembrane region" description="Helical" evidence="1">
    <location>
        <begin position="475"/>
        <end position="495"/>
    </location>
</feature>
<keyword evidence="1" id="KW-0472">Membrane</keyword>
<gene>
    <name evidence="2" type="ORF">P0Y50_07945</name>
</gene>
<organism evidence="2 3">
    <name type="scientific">Candidatus Brevundimonas colombiensis</name>
    <dbReference type="NCBI Taxonomy" id="3121376"/>
    <lineage>
        <taxon>Bacteria</taxon>
        <taxon>Pseudomonadati</taxon>
        <taxon>Pseudomonadota</taxon>
        <taxon>Alphaproteobacteria</taxon>
        <taxon>Caulobacterales</taxon>
        <taxon>Caulobacteraceae</taxon>
        <taxon>Brevundimonas</taxon>
    </lineage>
</organism>
<protein>
    <submittedName>
        <fullName evidence="2">PepSY-associated TM helix domain-containing protein</fullName>
    </submittedName>
</protein>
<dbReference type="PANTHER" id="PTHR34219">
    <property type="entry name" value="IRON-REGULATED INNER MEMBRANE PROTEIN-RELATED"/>
    <property type="match status" value="1"/>
</dbReference>
<dbReference type="PANTHER" id="PTHR34219:SF3">
    <property type="entry name" value="BLL7967 PROTEIN"/>
    <property type="match status" value="1"/>
</dbReference>
<sequence>MTDTPRKPGKPIWPKVPAGFVRSVLAGHSALGLAFAALIYLVCFSGSVAVFAREFQRWEQADAPALVQVTPRAVQTVMQEALKHAGADVEHIYITLPTPDLPRLSVMTDAHGQRHTYLANASGQLVEGGEAVWTEFMTRLHIHLHLPQTWGMFVVGLTGVALLSSLISGVLAHPRVFKDAFHLRWGGSKRLQEADIHNRLGVWALPFHVIVSLTGALLGLTTLIVGVLAMAMFQGDTSKAYALFLPPIVDDPRPAAALPDLVAAMEATQRLAPGSRPTFVGLEHPTERGQAVMVNVATPNTLVSGQTYYFDGRGQTLGGVKRDKPVLGEKIQRSLGPLHFGWYGGIVIKLAYGLLGLALTSVTASGVAIWLARRRDKGRPAPRWERLWIGTVWSQPLAFAASALATIGLEAGRLGASDAVAVAVWAAVTLVTIAASLAFEPARLSRLLRRASAALIAATVGLHLIRYGGVYADPAAWGVQLALLGVAAALILTTLPRRKSAT</sequence>
<feature type="transmembrane region" description="Helical" evidence="1">
    <location>
        <begin position="350"/>
        <end position="372"/>
    </location>
</feature>